<dbReference type="SUPFAM" id="SSF47413">
    <property type="entry name" value="lambda repressor-like DNA-binding domains"/>
    <property type="match status" value="1"/>
</dbReference>
<feature type="domain" description="MmyB-like transcription regulator ligand binding" evidence="1">
    <location>
        <begin position="112"/>
        <end position="269"/>
    </location>
</feature>
<gene>
    <name evidence="2" type="ORF">XPG1_2826</name>
</gene>
<dbReference type="Gene3D" id="1.10.260.40">
    <property type="entry name" value="lambda repressor-like DNA-binding domains"/>
    <property type="match status" value="1"/>
</dbReference>
<evidence type="ECO:0000259" key="1">
    <source>
        <dbReference type="Pfam" id="PF17765"/>
    </source>
</evidence>
<dbReference type="InterPro" id="IPR041413">
    <property type="entry name" value="MLTR_LBD"/>
</dbReference>
<keyword evidence="3" id="KW-1185">Reference proteome</keyword>
<dbReference type="Gene3D" id="3.30.450.180">
    <property type="match status" value="1"/>
</dbReference>
<evidence type="ECO:0000313" key="3">
    <source>
        <dbReference type="Proteomes" id="UP000032735"/>
    </source>
</evidence>
<proteinExistence type="predicted"/>
<dbReference type="Pfam" id="PF17765">
    <property type="entry name" value="MLTR_LBD"/>
    <property type="match status" value="1"/>
</dbReference>
<dbReference type="STRING" id="1354304.XPG1_2826"/>
<evidence type="ECO:0000313" key="2">
    <source>
        <dbReference type="EMBL" id="CDG22473.1"/>
    </source>
</evidence>
<sequence>MMSMNKVPPRTRPELEEFLSSKRRKIQPEDVGLMTGKRRRTPGLRREEVAALAGVGVAWYTWLEQGREINVSTTLLDNISNVLKLNESEKQHLYLLVQQRLPYELVQTTYYVPPLIKKLLDDLPVRPSYILNLRWDVLAWNHAADCIFHFSKHRSQSRNLLWLLFTDNKIKSRIKPYQEQVIQMVNSFRRDYAKALKNKELLCLIDKLKEVSNEFNELWDCYDINGPCSGERNLFIDEIGTLKFEHCSLILDAHQDIRMVYYAVKEDDKNEIFNNWLIEKIKLAV</sequence>
<dbReference type="InterPro" id="IPR010982">
    <property type="entry name" value="Lambda_DNA-bd_dom_sf"/>
</dbReference>
<protein>
    <submittedName>
        <fullName evidence="2">Transcriptional regulator, XRE family</fullName>
    </submittedName>
</protein>
<dbReference type="KEGG" id="xpo:XPG1_2826"/>
<dbReference type="AlphaFoldDB" id="A0A068R5H5"/>
<dbReference type="GO" id="GO:0003677">
    <property type="term" value="F:DNA binding"/>
    <property type="evidence" value="ECO:0007669"/>
    <property type="project" value="InterPro"/>
</dbReference>
<accession>A0A068R5H5</accession>
<organism evidence="2 3">
    <name type="scientific">Xenorhabdus poinarii G6</name>
    <dbReference type="NCBI Taxonomy" id="1354304"/>
    <lineage>
        <taxon>Bacteria</taxon>
        <taxon>Pseudomonadati</taxon>
        <taxon>Pseudomonadota</taxon>
        <taxon>Gammaproteobacteria</taxon>
        <taxon>Enterobacterales</taxon>
        <taxon>Morganellaceae</taxon>
        <taxon>Xenorhabdus</taxon>
    </lineage>
</organism>
<reference evidence="2 3" key="1">
    <citation type="submission" date="2013-07" db="EMBL/GenBank/DDBJ databases">
        <authorList>
            <person name="Genoscope - CEA"/>
        </authorList>
    </citation>
    <scope>NUCLEOTIDE SEQUENCE [LARGE SCALE GENOMIC DNA]</scope>
    <source>
        <strain evidence="2 3">G6</strain>
    </source>
</reference>
<dbReference type="Pfam" id="PF13560">
    <property type="entry name" value="HTH_31"/>
    <property type="match status" value="1"/>
</dbReference>
<dbReference type="Proteomes" id="UP000032735">
    <property type="component" value="Chromosome"/>
</dbReference>
<dbReference type="HOGENOM" id="CLU_057862_2_0_6"/>
<name>A0A068R5H5_9GAMM</name>
<dbReference type="PANTHER" id="PTHR35010">
    <property type="entry name" value="BLL4672 PROTEIN-RELATED"/>
    <property type="match status" value="1"/>
</dbReference>
<dbReference type="CDD" id="cd00093">
    <property type="entry name" value="HTH_XRE"/>
    <property type="match status" value="1"/>
</dbReference>
<dbReference type="InterPro" id="IPR001387">
    <property type="entry name" value="Cro/C1-type_HTH"/>
</dbReference>
<dbReference type="EMBL" id="FO704551">
    <property type="protein sequence ID" value="CDG22473.1"/>
    <property type="molecule type" value="Genomic_DNA"/>
</dbReference>